<name>A0A6J4K1N4_9CHLR</name>
<dbReference type="InterPro" id="IPR017850">
    <property type="entry name" value="Alkaline_phosphatase_core_sf"/>
</dbReference>
<feature type="domain" description="Sulfatase N-terminal" evidence="3">
    <location>
        <begin position="184"/>
        <end position="336"/>
    </location>
</feature>
<dbReference type="InterPro" id="IPR000917">
    <property type="entry name" value="Sulfatase_N"/>
</dbReference>
<dbReference type="GO" id="GO:0005737">
    <property type="term" value="C:cytoplasm"/>
    <property type="evidence" value="ECO:0007669"/>
    <property type="project" value="TreeGrafter"/>
</dbReference>
<organism evidence="4">
    <name type="scientific">uncultured Chloroflexota bacterium</name>
    <dbReference type="NCBI Taxonomy" id="166587"/>
    <lineage>
        <taxon>Bacteria</taxon>
        <taxon>Bacillati</taxon>
        <taxon>Chloroflexota</taxon>
        <taxon>environmental samples</taxon>
    </lineage>
</organism>
<keyword evidence="2 4" id="KW-0378">Hydrolase</keyword>
<dbReference type="SUPFAM" id="SSF53649">
    <property type="entry name" value="Alkaline phosphatase-like"/>
    <property type="match status" value="1"/>
</dbReference>
<sequence length="446" mass="49499">MPSRVSFLTGRYPSALGITYMGVPVPPETATLPRMLKPYGYASANVGKLHFLPHANRDHRTIHPDYGFDVLEISDEPGCYEDAYRAWVRRVAPEHLDAISCGLPPMAEVWRRAMGIRSGADGVVHPQERFPKEPIPFRAPSHLTHTAFVAERTMDFIRSRSGGAVGGPGAPGAASAAGGSSSLQPWLCIAGFYSPHSPWIAPQEFLDLYDPNTFRLPDFPADVEARRAQAGSSDEELRAARHGYYAMVSEVDHHCGRILSLLEELGQAQDTVVVFTTDHGDWLGEHLRHGKGYPASDVVSRVPLLMRWPAGVRQPWRAVTELVEAVDVLPTLLECAAVPAPPDVQGRSLHRVLDERSAQISRSQARSSALTEHNGWKALRTERHRYVCDVRSGQIEEHLWNLEEDPGEYADVAGDAAYAEVLAEHRRLLVERVLTQEQPLPRVWAY</sequence>
<dbReference type="GO" id="GO:0047753">
    <property type="term" value="F:choline-sulfatase activity"/>
    <property type="evidence" value="ECO:0007669"/>
    <property type="project" value="UniProtKB-EC"/>
</dbReference>
<dbReference type="Pfam" id="PF00884">
    <property type="entry name" value="Sulfatase"/>
    <property type="match status" value="1"/>
</dbReference>
<reference evidence="4" key="1">
    <citation type="submission" date="2020-02" db="EMBL/GenBank/DDBJ databases">
        <authorList>
            <person name="Meier V. D."/>
        </authorList>
    </citation>
    <scope>NUCLEOTIDE SEQUENCE</scope>
    <source>
        <strain evidence="4">AVDCRST_MAG77</strain>
    </source>
</reference>
<dbReference type="AlphaFoldDB" id="A0A6J4K1N4"/>
<keyword evidence="1" id="KW-0479">Metal-binding</keyword>
<protein>
    <submittedName>
        <fullName evidence="4">Choline-sulfatase</fullName>
        <ecNumber evidence="4">3.1.6.6</ecNumber>
    </submittedName>
</protein>
<evidence type="ECO:0000256" key="2">
    <source>
        <dbReference type="ARBA" id="ARBA00022801"/>
    </source>
</evidence>
<evidence type="ECO:0000313" key="4">
    <source>
        <dbReference type="EMBL" id="CAA9293556.1"/>
    </source>
</evidence>
<dbReference type="Gene3D" id="3.40.720.10">
    <property type="entry name" value="Alkaline Phosphatase, subunit A"/>
    <property type="match status" value="1"/>
</dbReference>
<dbReference type="GO" id="GO:0046872">
    <property type="term" value="F:metal ion binding"/>
    <property type="evidence" value="ECO:0007669"/>
    <property type="project" value="UniProtKB-KW"/>
</dbReference>
<accession>A0A6J4K1N4</accession>
<dbReference type="PANTHER" id="PTHR45953">
    <property type="entry name" value="IDURONATE 2-SULFATASE"/>
    <property type="match status" value="1"/>
</dbReference>
<dbReference type="PANTHER" id="PTHR45953:SF1">
    <property type="entry name" value="IDURONATE 2-SULFATASE"/>
    <property type="match status" value="1"/>
</dbReference>
<evidence type="ECO:0000259" key="3">
    <source>
        <dbReference type="Pfam" id="PF00884"/>
    </source>
</evidence>
<gene>
    <name evidence="4" type="ORF">AVDCRST_MAG77-4980</name>
</gene>
<evidence type="ECO:0000256" key="1">
    <source>
        <dbReference type="ARBA" id="ARBA00022723"/>
    </source>
</evidence>
<proteinExistence type="predicted"/>
<dbReference type="EMBL" id="CADCTC010000259">
    <property type="protein sequence ID" value="CAA9293556.1"/>
    <property type="molecule type" value="Genomic_DNA"/>
</dbReference>
<dbReference type="EC" id="3.1.6.6" evidence="4"/>